<gene>
    <name evidence="9" type="ORF">Vau01_107970</name>
</gene>
<evidence type="ECO:0000256" key="6">
    <source>
        <dbReference type="ARBA" id="ARBA00023136"/>
    </source>
</evidence>
<dbReference type="AlphaFoldDB" id="A0A8J4E6C4"/>
<dbReference type="RefSeq" id="WP_204009407.1">
    <property type="nucleotide sequence ID" value="NZ_BOPG01000090.1"/>
</dbReference>
<reference evidence="9" key="1">
    <citation type="submission" date="2021-01" db="EMBL/GenBank/DDBJ databases">
        <title>Whole genome shotgun sequence of Virgisporangium aurantiacum NBRC 16421.</title>
        <authorList>
            <person name="Komaki H."/>
            <person name="Tamura T."/>
        </authorList>
    </citation>
    <scope>NUCLEOTIDE SEQUENCE</scope>
    <source>
        <strain evidence="9">NBRC 16421</strain>
    </source>
</reference>
<feature type="transmembrane region" description="Helical" evidence="7">
    <location>
        <begin position="252"/>
        <end position="275"/>
    </location>
</feature>
<name>A0A8J4E6C4_9ACTN</name>
<dbReference type="GO" id="GO:0055085">
    <property type="term" value="P:transmembrane transport"/>
    <property type="evidence" value="ECO:0007669"/>
    <property type="project" value="InterPro"/>
</dbReference>
<comment type="subcellular location">
    <subcellularLocation>
        <location evidence="1 7">Cell membrane</location>
        <topology evidence="1 7">Multi-pass membrane protein</topology>
    </subcellularLocation>
</comment>
<dbReference type="InterPro" id="IPR000515">
    <property type="entry name" value="MetI-like"/>
</dbReference>
<keyword evidence="6 7" id="KW-0472">Membrane</keyword>
<feature type="transmembrane region" description="Helical" evidence="7">
    <location>
        <begin position="149"/>
        <end position="173"/>
    </location>
</feature>
<evidence type="ECO:0000256" key="4">
    <source>
        <dbReference type="ARBA" id="ARBA00022692"/>
    </source>
</evidence>
<evidence type="ECO:0000313" key="9">
    <source>
        <dbReference type="EMBL" id="GIJ63281.1"/>
    </source>
</evidence>
<evidence type="ECO:0000256" key="1">
    <source>
        <dbReference type="ARBA" id="ARBA00004651"/>
    </source>
</evidence>
<evidence type="ECO:0000256" key="3">
    <source>
        <dbReference type="ARBA" id="ARBA00022475"/>
    </source>
</evidence>
<keyword evidence="5 7" id="KW-1133">Transmembrane helix</keyword>
<dbReference type="PROSITE" id="PS50928">
    <property type="entry name" value="ABC_TM1"/>
    <property type="match status" value="1"/>
</dbReference>
<feature type="transmembrane region" description="Helical" evidence="7">
    <location>
        <begin position="98"/>
        <end position="119"/>
    </location>
</feature>
<keyword evidence="4 7" id="KW-0812">Transmembrane</keyword>
<dbReference type="PANTHER" id="PTHR30193">
    <property type="entry name" value="ABC TRANSPORTER PERMEASE PROTEIN"/>
    <property type="match status" value="1"/>
</dbReference>
<dbReference type="InterPro" id="IPR051393">
    <property type="entry name" value="ABC_transporter_permease"/>
</dbReference>
<keyword evidence="3" id="KW-1003">Cell membrane</keyword>
<protein>
    <submittedName>
        <fullName evidence="9">Sugar ABC transporter permease</fullName>
    </submittedName>
</protein>
<keyword evidence="10" id="KW-1185">Reference proteome</keyword>
<keyword evidence="2 7" id="KW-0813">Transport</keyword>
<feature type="transmembrane region" description="Helical" evidence="7">
    <location>
        <begin position="61"/>
        <end position="86"/>
    </location>
</feature>
<dbReference type="InterPro" id="IPR035906">
    <property type="entry name" value="MetI-like_sf"/>
</dbReference>
<comment type="similarity">
    <text evidence="7">Belongs to the binding-protein-dependent transport system permease family.</text>
</comment>
<dbReference type="GO" id="GO:0005886">
    <property type="term" value="C:plasma membrane"/>
    <property type="evidence" value="ECO:0007669"/>
    <property type="project" value="UniProtKB-SubCell"/>
</dbReference>
<evidence type="ECO:0000256" key="2">
    <source>
        <dbReference type="ARBA" id="ARBA00022448"/>
    </source>
</evidence>
<comment type="caution">
    <text evidence="9">The sequence shown here is derived from an EMBL/GenBank/DDBJ whole genome shotgun (WGS) entry which is preliminary data.</text>
</comment>
<evidence type="ECO:0000256" key="5">
    <source>
        <dbReference type="ARBA" id="ARBA00022989"/>
    </source>
</evidence>
<organism evidence="9 10">
    <name type="scientific">Virgisporangium aurantiacum</name>
    <dbReference type="NCBI Taxonomy" id="175570"/>
    <lineage>
        <taxon>Bacteria</taxon>
        <taxon>Bacillati</taxon>
        <taxon>Actinomycetota</taxon>
        <taxon>Actinomycetes</taxon>
        <taxon>Micromonosporales</taxon>
        <taxon>Micromonosporaceae</taxon>
        <taxon>Virgisporangium</taxon>
    </lineage>
</organism>
<evidence type="ECO:0000256" key="7">
    <source>
        <dbReference type="RuleBase" id="RU363032"/>
    </source>
</evidence>
<dbReference type="Pfam" id="PF00528">
    <property type="entry name" value="BPD_transp_1"/>
    <property type="match status" value="1"/>
</dbReference>
<accession>A0A8J4E6C4</accession>
<feature type="transmembrane region" description="Helical" evidence="7">
    <location>
        <begin position="211"/>
        <end position="229"/>
    </location>
</feature>
<dbReference type="EMBL" id="BOPG01000090">
    <property type="protein sequence ID" value="GIJ63281.1"/>
    <property type="molecule type" value="Genomic_DNA"/>
</dbReference>
<dbReference type="Proteomes" id="UP000612585">
    <property type="component" value="Unassembled WGS sequence"/>
</dbReference>
<dbReference type="PANTHER" id="PTHR30193:SF37">
    <property type="entry name" value="INNER MEMBRANE ABC TRANSPORTER PERMEASE PROTEIN YCJO"/>
    <property type="match status" value="1"/>
</dbReference>
<dbReference type="CDD" id="cd06261">
    <property type="entry name" value="TM_PBP2"/>
    <property type="match status" value="1"/>
</dbReference>
<dbReference type="Gene3D" id="1.10.3720.10">
    <property type="entry name" value="MetI-like"/>
    <property type="match status" value="1"/>
</dbReference>
<dbReference type="SUPFAM" id="SSF161098">
    <property type="entry name" value="MetI-like"/>
    <property type="match status" value="1"/>
</dbReference>
<proteinExistence type="inferred from homology"/>
<sequence>MARRRPRLSPALLLIAPSLVFMTLLFAWPMLVGIGQAFSGDDGPTVEYLRRMVDDPYFWPAVRNTVLLIVVLIPLQFALALGMALLLRTRPRFQGLYFYIWVIPLAISDLAAGLVWLAIFTDRGYLNSVLETVGVGGYSWLSYENPTTVYLAVLVAEVWRATSLVFVILVAGLQGIPKDYDEAAEVFGASYWKRLRYVILPQLRPSIQVAVILRTILALQAFAVAQALAGRDFPLLVGETYHWYTTLQNPNVAAAIALVVLTVSMVTSVAYLRLLRDKPGTTGAR</sequence>
<evidence type="ECO:0000313" key="10">
    <source>
        <dbReference type="Proteomes" id="UP000612585"/>
    </source>
</evidence>
<feature type="domain" description="ABC transmembrane type-1" evidence="8">
    <location>
        <begin position="62"/>
        <end position="271"/>
    </location>
</feature>
<evidence type="ECO:0000259" key="8">
    <source>
        <dbReference type="PROSITE" id="PS50928"/>
    </source>
</evidence>